<dbReference type="AlphaFoldDB" id="A0A2N3V320"/>
<dbReference type="Gene3D" id="3.40.50.720">
    <property type="entry name" value="NAD(P)-binding Rossmann-like Domain"/>
    <property type="match status" value="1"/>
</dbReference>
<protein>
    <submittedName>
        <fullName evidence="3">NAD(P)-dependent dehydrogenase (Short-subunit alcohol dehydrogenase family)</fullName>
    </submittedName>
</protein>
<proteinExistence type="inferred from homology"/>
<comment type="caution">
    <text evidence="3">The sequence shown here is derived from an EMBL/GenBank/DDBJ whole genome shotgun (WGS) entry which is preliminary data.</text>
</comment>
<dbReference type="PANTHER" id="PTHR24321">
    <property type="entry name" value="DEHYDROGENASES, SHORT CHAIN"/>
    <property type="match status" value="1"/>
</dbReference>
<keyword evidence="4" id="KW-1185">Reference proteome</keyword>
<dbReference type="PRINTS" id="PR00080">
    <property type="entry name" value="SDRFAMILY"/>
</dbReference>
<dbReference type="RefSeq" id="WP_245868729.1">
    <property type="nucleotide sequence ID" value="NZ_PJMU01000001.1"/>
</dbReference>
<keyword evidence="2" id="KW-0560">Oxidoreductase</keyword>
<dbReference type="InterPro" id="IPR020904">
    <property type="entry name" value="Sc_DH/Rdtase_CS"/>
</dbReference>
<dbReference type="NCBIfam" id="NF005559">
    <property type="entry name" value="PRK07231.1"/>
    <property type="match status" value="1"/>
</dbReference>
<dbReference type="Pfam" id="PF13561">
    <property type="entry name" value="adh_short_C2"/>
    <property type="match status" value="1"/>
</dbReference>
<dbReference type="Proteomes" id="UP000233782">
    <property type="component" value="Unassembled WGS sequence"/>
</dbReference>
<accession>A0A2N3V320</accession>
<evidence type="ECO:0000313" key="3">
    <source>
        <dbReference type="EMBL" id="PKV76035.1"/>
    </source>
</evidence>
<gene>
    <name evidence="3" type="ORF">BD749_0985</name>
</gene>
<evidence type="ECO:0000313" key="4">
    <source>
        <dbReference type="Proteomes" id="UP000233782"/>
    </source>
</evidence>
<dbReference type="GO" id="GO:0016491">
    <property type="term" value="F:oxidoreductase activity"/>
    <property type="evidence" value="ECO:0007669"/>
    <property type="project" value="UniProtKB-KW"/>
</dbReference>
<dbReference type="PROSITE" id="PS00061">
    <property type="entry name" value="ADH_SHORT"/>
    <property type="match status" value="1"/>
</dbReference>
<dbReference type="InterPro" id="IPR036291">
    <property type="entry name" value="NAD(P)-bd_dom_sf"/>
</dbReference>
<sequence length="257" mass="27140">MNAMTNDQTKLFDGKVALVTGGSSGIGRSAALLYAREGAKVVVSDIHEESGMQVVREIEQLGSQAIFVAADVSKPADCERMVQQAVEKFGRLDVAFNNAGIGGESNTIGDMSIEGWDKVISINLNSVFYCMHFQIRQMLQQGGGAIVNNSSILGQVGFANSAAYVAAKHGVVGLTKNGGLEYASKGIRINAIGPAFIKTPLLSGMGEETLQFLTSKHPIGRLGAPEEIAELVIWLSSNKASFVSGAYYAADGAYLSQ</sequence>
<evidence type="ECO:0000256" key="1">
    <source>
        <dbReference type="ARBA" id="ARBA00006484"/>
    </source>
</evidence>
<evidence type="ECO:0000256" key="2">
    <source>
        <dbReference type="ARBA" id="ARBA00023002"/>
    </source>
</evidence>
<dbReference type="PANTHER" id="PTHR24321:SF8">
    <property type="entry name" value="ESTRADIOL 17-BETA-DEHYDROGENASE 8-RELATED"/>
    <property type="match status" value="1"/>
</dbReference>
<dbReference type="EMBL" id="PJMU01000001">
    <property type="protein sequence ID" value="PKV76035.1"/>
    <property type="molecule type" value="Genomic_DNA"/>
</dbReference>
<dbReference type="FunFam" id="3.40.50.720:FF:000084">
    <property type="entry name" value="Short-chain dehydrogenase reductase"/>
    <property type="match status" value="1"/>
</dbReference>
<dbReference type="PRINTS" id="PR00081">
    <property type="entry name" value="GDHRDH"/>
</dbReference>
<dbReference type="SUPFAM" id="SSF51735">
    <property type="entry name" value="NAD(P)-binding Rossmann-fold domains"/>
    <property type="match status" value="1"/>
</dbReference>
<comment type="similarity">
    <text evidence="1">Belongs to the short-chain dehydrogenases/reductases (SDR) family.</text>
</comment>
<reference evidence="3 4" key="1">
    <citation type="submission" date="2017-12" db="EMBL/GenBank/DDBJ databases">
        <title>Genomic Encyclopedia of Type Strains, Phase III (KMG-III): the genomes of soil and plant-associated and newly described type strains.</title>
        <authorList>
            <person name="Whitman W."/>
        </authorList>
    </citation>
    <scope>NUCLEOTIDE SEQUENCE [LARGE SCALE GENOMIC DNA]</scope>
    <source>
        <strain evidence="3 4">LP43</strain>
    </source>
</reference>
<organism evidence="3 4">
    <name type="scientific">Pontibacter ramchanderi</name>
    <dbReference type="NCBI Taxonomy" id="1179743"/>
    <lineage>
        <taxon>Bacteria</taxon>
        <taxon>Pseudomonadati</taxon>
        <taxon>Bacteroidota</taxon>
        <taxon>Cytophagia</taxon>
        <taxon>Cytophagales</taxon>
        <taxon>Hymenobacteraceae</taxon>
        <taxon>Pontibacter</taxon>
    </lineage>
</organism>
<name>A0A2N3V320_9BACT</name>
<dbReference type="InterPro" id="IPR002347">
    <property type="entry name" value="SDR_fam"/>
</dbReference>